<evidence type="ECO:0000256" key="9">
    <source>
        <dbReference type="ARBA" id="ARBA00023136"/>
    </source>
</evidence>
<keyword evidence="3 12" id="KW-0813">Transport</keyword>
<evidence type="ECO:0000256" key="3">
    <source>
        <dbReference type="ARBA" id="ARBA00022448"/>
    </source>
</evidence>
<dbReference type="PANTHER" id="PTHR16228">
    <property type="entry name" value="DIVALENT CATION TRANSPORTER SOLUTE CARRIER FAMILY 41"/>
    <property type="match status" value="1"/>
</dbReference>
<evidence type="ECO:0000256" key="14">
    <source>
        <dbReference type="SAM" id="MobiDB-lite"/>
    </source>
</evidence>
<feature type="transmembrane region" description="Helical" evidence="12">
    <location>
        <begin position="479"/>
        <end position="500"/>
    </location>
</feature>
<dbReference type="Gene3D" id="6.10.140.2130">
    <property type="match status" value="2"/>
</dbReference>
<dbReference type="InterPro" id="IPR045349">
    <property type="entry name" value="SLC41A1-3"/>
</dbReference>
<dbReference type="Pfam" id="PF01769">
    <property type="entry name" value="MgtE"/>
    <property type="match status" value="2"/>
</dbReference>
<comment type="similarity">
    <text evidence="11">Belongs to the phosphatase and actin regulator family.</text>
</comment>
<feature type="transmembrane region" description="Helical" evidence="12">
    <location>
        <begin position="551"/>
        <end position="575"/>
    </location>
</feature>
<dbReference type="STRING" id="33528.ENSGAFP00000023772"/>
<comment type="function">
    <text evidence="12">Acts as a magnesium transporter.</text>
</comment>
<keyword evidence="6 12" id="KW-0460">Magnesium</keyword>
<evidence type="ECO:0000256" key="4">
    <source>
        <dbReference type="ARBA" id="ARBA00022692"/>
    </source>
</evidence>
<dbReference type="FunFam" id="1.10.357.20:FF:000002">
    <property type="entry name" value="Solute carrier family 41, member 2"/>
    <property type="match status" value="1"/>
</dbReference>
<dbReference type="PROSITE" id="PS51073">
    <property type="entry name" value="RPEL"/>
    <property type="match status" value="1"/>
</dbReference>
<feature type="transmembrane region" description="Helical" evidence="12">
    <location>
        <begin position="791"/>
        <end position="811"/>
    </location>
</feature>
<name>A0A315VKB3_GAMAF</name>
<evidence type="ECO:0000313" key="17">
    <source>
        <dbReference type="Proteomes" id="UP000250572"/>
    </source>
</evidence>
<evidence type="ECO:0000256" key="10">
    <source>
        <dbReference type="PROSITE-ProRule" id="PRU00401"/>
    </source>
</evidence>
<dbReference type="InterPro" id="IPR006667">
    <property type="entry name" value="SLC41_membr_dom"/>
</dbReference>
<comment type="caution">
    <text evidence="16">The sequence shown here is derived from an EMBL/GenBank/DDBJ whole genome shotgun (WGS) entry which is preliminary data.</text>
</comment>
<feature type="transmembrane region" description="Helical" evidence="12">
    <location>
        <begin position="656"/>
        <end position="678"/>
    </location>
</feature>
<keyword evidence="11" id="KW-0009">Actin-binding</keyword>
<dbReference type="GO" id="GO:0022890">
    <property type="term" value="F:inorganic cation transmembrane transporter activity"/>
    <property type="evidence" value="ECO:0007669"/>
    <property type="project" value="UniProtKB-UniRule"/>
</dbReference>
<keyword evidence="17" id="KW-1185">Reference proteome</keyword>
<evidence type="ECO:0000256" key="13">
    <source>
        <dbReference type="SAM" id="Coils"/>
    </source>
</evidence>
<keyword evidence="13" id="KW-0175">Coiled coil</keyword>
<feature type="transmembrane region" description="Helical" evidence="12">
    <location>
        <begin position="512"/>
        <end position="539"/>
    </location>
</feature>
<feature type="transmembrane region" description="Helical" evidence="12">
    <location>
        <begin position="582"/>
        <end position="604"/>
    </location>
</feature>
<organism evidence="16 17">
    <name type="scientific">Gambusia affinis</name>
    <name type="common">Western mosquitofish</name>
    <name type="synonym">Heterandria affinis</name>
    <dbReference type="NCBI Taxonomy" id="33528"/>
    <lineage>
        <taxon>Eukaryota</taxon>
        <taxon>Metazoa</taxon>
        <taxon>Chordata</taxon>
        <taxon>Craniata</taxon>
        <taxon>Vertebrata</taxon>
        <taxon>Euteleostomi</taxon>
        <taxon>Actinopterygii</taxon>
        <taxon>Neopterygii</taxon>
        <taxon>Teleostei</taxon>
        <taxon>Neoteleostei</taxon>
        <taxon>Acanthomorphata</taxon>
        <taxon>Ovalentaria</taxon>
        <taxon>Atherinomorphae</taxon>
        <taxon>Cyprinodontiformes</taxon>
        <taxon>Poeciliidae</taxon>
        <taxon>Poeciliinae</taxon>
        <taxon>Gambusia</taxon>
    </lineage>
</organism>
<dbReference type="GO" id="GO:0008324">
    <property type="term" value="F:monoatomic cation transmembrane transporter activity"/>
    <property type="evidence" value="ECO:0007669"/>
    <property type="project" value="UniProtKB-UniRule"/>
</dbReference>
<dbReference type="GO" id="GO:0004864">
    <property type="term" value="F:protein phosphatase inhibitor activity"/>
    <property type="evidence" value="ECO:0007669"/>
    <property type="project" value="UniProtKB-UniRule"/>
</dbReference>
<keyword evidence="9 12" id="KW-0472">Membrane</keyword>
<keyword evidence="5 11" id="KW-0677">Repeat</keyword>
<keyword evidence="8 12" id="KW-0406">Ion transport</keyword>
<dbReference type="GO" id="GO:0030001">
    <property type="term" value="P:metal ion transport"/>
    <property type="evidence" value="ECO:0007669"/>
    <property type="project" value="UniProtKB-UniRule"/>
</dbReference>
<evidence type="ECO:0000259" key="15">
    <source>
        <dbReference type="Pfam" id="PF01769"/>
    </source>
</evidence>
<feature type="domain" description="SLC41A/MgtE integral membrane" evidence="15">
    <location>
        <begin position="665"/>
        <end position="806"/>
    </location>
</feature>
<dbReference type="SMART" id="SM00707">
    <property type="entry name" value="RPEL"/>
    <property type="match status" value="2"/>
</dbReference>
<protein>
    <recommendedName>
        <fullName evidence="11 12">Multifunctional fusion protein</fullName>
    </recommendedName>
    <domain>
        <recommendedName>
            <fullName evidence="11">Phosphatase and actin regulator</fullName>
        </recommendedName>
    </domain>
    <domain>
        <recommendedName>
            <fullName evidence="12">Solute carrier family 41 member</fullName>
        </recommendedName>
    </domain>
</protein>
<dbReference type="AlphaFoldDB" id="A0A315VKB3"/>
<dbReference type="SUPFAM" id="SSF161093">
    <property type="entry name" value="MgtE membrane domain-like"/>
    <property type="match status" value="2"/>
</dbReference>
<dbReference type="EMBL" id="NHOQ01001579">
    <property type="protein sequence ID" value="PWA23397.1"/>
    <property type="molecule type" value="Genomic_DNA"/>
</dbReference>
<dbReference type="GO" id="GO:0005886">
    <property type="term" value="C:plasma membrane"/>
    <property type="evidence" value="ECO:0007669"/>
    <property type="project" value="TreeGrafter"/>
</dbReference>
<dbReference type="Proteomes" id="UP000250572">
    <property type="component" value="Unassembled WGS sequence"/>
</dbReference>
<evidence type="ECO:0000256" key="7">
    <source>
        <dbReference type="ARBA" id="ARBA00022989"/>
    </source>
</evidence>
<dbReference type="InterPro" id="IPR004018">
    <property type="entry name" value="RPEL_repeat"/>
</dbReference>
<evidence type="ECO:0000256" key="12">
    <source>
        <dbReference type="RuleBase" id="RU369007"/>
    </source>
</evidence>
<evidence type="ECO:0000256" key="11">
    <source>
        <dbReference type="RuleBase" id="RU301113"/>
    </source>
</evidence>
<evidence type="ECO:0000256" key="1">
    <source>
        <dbReference type="ARBA" id="ARBA00004141"/>
    </source>
</evidence>
<comment type="similarity">
    <text evidence="2 12">Belongs to the SLC41A transporter family.</text>
</comment>
<feature type="transmembrane region" description="Helical" evidence="12">
    <location>
        <begin position="752"/>
        <end position="771"/>
    </location>
</feature>
<evidence type="ECO:0000256" key="5">
    <source>
        <dbReference type="ARBA" id="ARBA00022737"/>
    </source>
</evidence>
<dbReference type="FunFam" id="1.10.357.20:FF:000001">
    <property type="entry name" value="Solute carrier family 41 member 2"/>
    <property type="match status" value="1"/>
</dbReference>
<dbReference type="Pfam" id="PF02755">
    <property type="entry name" value="RPEL"/>
    <property type="match status" value="2"/>
</dbReference>
<dbReference type="PANTHER" id="PTHR16228:SF22">
    <property type="entry name" value="SOLUTE CARRIER FAMILY 41 MEMBER 3"/>
    <property type="match status" value="1"/>
</dbReference>
<keyword evidence="7 12" id="KW-1133">Transmembrane helix</keyword>
<evidence type="ECO:0000256" key="8">
    <source>
        <dbReference type="ARBA" id="ARBA00023065"/>
    </source>
</evidence>
<proteinExistence type="inferred from homology"/>
<feature type="coiled-coil region" evidence="13">
    <location>
        <begin position="19"/>
        <end position="46"/>
    </location>
</feature>
<gene>
    <name evidence="16" type="ORF">CCH79_00016479</name>
</gene>
<feature type="domain" description="SLC41A/MgtE integral membrane" evidence="15">
    <location>
        <begin position="437"/>
        <end position="571"/>
    </location>
</feature>
<feature type="transmembrane region" description="Helical" evidence="12">
    <location>
        <begin position="616"/>
        <end position="635"/>
    </location>
</feature>
<feature type="transmembrane region" description="Helical" evidence="12">
    <location>
        <begin position="721"/>
        <end position="740"/>
    </location>
</feature>
<accession>A0A315VKB3</accession>
<keyword evidence="4 12" id="KW-0812">Transmembrane</keyword>
<dbReference type="InterPro" id="IPR036739">
    <property type="entry name" value="SLC41_membr_dom_sf"/>
</dbReference>
<evidence type="ECO:0000256" key="2">
    <source>
        <dbReference type="ARBA" id="ARBA00009749"/>
    </source>
</evidence>
<dbReference type="Gene3D" id="1.10.357.20">
    <property type="entry name" value="SLC41 divalent cation transporters, integral membrane domain"/>
    <property type="match status" value="2"/>
</dbReference>
<feature type="region of interest" description="Disordered" evidence="14">
    <location>
        <begin position="110"/>
        <end position="166"/>
    </location>
</feature>
<evidence type="ECO:0000256" key="6">
    <source>
        <dbReference type="ARBA" id="ARBA00022842"/>
    </source>
</evidence>
<comment type="subunit">
    <text evidence="11">Binds PPP1CA and actin.</text>
</comment>
<sequence>MVQNVILVFFRRRLSQRPAVEELESRNILKQRNDQIEQEERREIKQRLNRKLNQRPTVDELRDRKILIRFSDYVEVAKAQDYDRRADKPWTRLSAADKAAIRKELNEFKSNEMEVHSSSKHLTRESAGRRGGMQHAPPALRGSTPSPPGHSSRKDKDPPCSSSRPAGTSFCKQTIFKDFVFEATACCTAAVTSPDERVFSNEVRAKAWQEALRNLGCDISGNAAVKGWWESVIQEVPSIHTVADGKLQDGSWLQDEGRDGETKPENIRAWSSAVARQKTVTGPFSSGRRDRLKGFAADLVRSERQISEMVDGSGPGPLELEALDHEGGEAPSFLWTVILDDVPPSSAFVPAGRAGYGDSRNAVGPRTDRCVMAVAHPSLQAAFPGNKLRGLGCRWSLSAGGLMVKPVRLHIVPAGPVMDAAQHWQVFQQISEVFVLVPALVGLKGNLEMTLASRLSTAANMGQMDETRQRWRMVLCNMALIQVQATVVGFLAAVAAVALGRLSREKVDGVQAAILCASSISTAFIAALALGLVVVAVIIGSRKLGVNPDNVATPIAASLGDLITLSLLAGVSSFFFTYRDLWYLPTVVGGFFLLLTPVWVIIASRSPPIREVLKSGWQPVILAMSVSSIGGLILDKTVSNPSFEGMAVFTPIINEAMSVALCFCVLAGVGGNLVAVQASRMSTYLHYWSVPGALPVKMSADCPGPCTAFCSSDVNSKSARVLVALVVPGHLLFLYTVQLLRGGHTAMTPTFIICYLCAALLQVLVLLYSSYLMVRWLWRRSLDPDNYSIPYLTALGDLLGTAFLALTFRFLMTGSSKGLMFWKKLAAISPVVLVLLDEAGKWTCWSAPASCST</sequence>
<dbReference type="GO" id="GO:0003779">
    <property type="term" value="F:actin binding"/>
    <property type="evidence" value="ECO:0007669"/>
    <property type="project" value="UniProtKB-KW"/>
</dbReference>
<feature type="compositionally biased region" description="Basic and acidic residues" evidence="14">
    <location>
        <begin position="110"/>
        <end position="128"/>
    </location>
</feature>
<feature type="repeat" description="RPEL" evidence="10">
    <location>
        <begin position="46"/>
        <end position="71"/>
    </location>
</feature>
<comment type="subcellular location">
    <subcellularLocation>
        <location evidence="1 12">Membrane</location>
        <topology evidence="1 12">Multi-pass membrane protein</topology>
    </subcellularLocation>
</comment>
<evidence type="ECO:0000313" key="16">
    <source>
        <dbReference type="EMBL" id="PWA23397.1"/>
    </source>
</evidence>
<reference evidence="16 17" key="1">
    <citation type="journal article" date="2018" name="G3 (Bethesda)">
        <title>A High-Quality Reference Genome for the Invasive Mosquitofish Gambusia affinis Using a Chicago Library.</title>
        <authorList>
            <person name="Hoffberg S.L."/>
            <person name="Troendle N.J."/>
            <person name="Glenn T.C."/>
            <person name="Mahmud O."/>
            <person name="Louha S."/>
            <person name="Chalopin D."/>
            <person name="Bennetzen J.L."/>
            <person name="Mauricio R."/>
        </authorList>
    </citation>
    <scope>NUCLEOTIDE SEQUENCE [LARGE SCALE GENOMIC DNA]</scope>
    <source>
        <strain evidence="16">NE01/NJP1002.9</strain>
        <tissue evidence="16">Muscle</tissue>
    </source>
</reference>